<reference evidence="1" key="2">
    <citation type="submission" date="2018-04" db="EMBL/GenBank/DDBJ databases">
        <title>OnivRS2 (Oryza nivara Reference Sequence Version 2).</title>
        <authorList>
            <person name="Zhang J."/>
            <person name="Kudrna D."/>
            <person name="Lee S."/>
            <person name="Talag J."/>
            <person name="Rajasekar S."/>
            <person name="Welchert J."/>
            <person name="Hsing Y.-I."/>
            <person name="Wing R.A."/>
        </authorList>
    </citation>
    <scope>NUCLEOTIDE SEQUENCE [LARGE SCALE GENOMIC DNA]</scope>
    <source>
        <strain evidence="1">SL10</strain>
    </source>
</reference>
<dbReference type="EnsemblPlants" id="ONIVA07G22280.1">
    <property type="protein sequence ID" value="ONIVA07G22280.1"/>
    <property type="gene ID" value="ONIVA07G22280"/>
</dbReference>
<dbReference type="Proteomes" id="UP000006591">
    <property type="component" value="Chromosome 7"/>
</dbReference>
<reference evidence="1" key="1">
    <citation type="submission" date="2015-04" db="UniProtKB">
        <authorList>
            <consortium name="EnsemblPlants"/>
        </authorList>
    </citation>
    <scope>IDENTIFICATION</scope>
    <source>
        <strain evidence="1">SL10</strain>
    </source>
</reference>
<sequence length="21" mass="2407">MKQTSKLGRRFLGRVPCVWSG</sequence>
<keyword evidence="2" id="KW-1185">Reference proteome</keyword>
<proteinExistence type="predicted"/>
<evidence type="ECO:0000313" key="2">
    <source>
        <dbReference type="Proteomes" id="UP000006591"/>
    </source>
</evidence>
<organism evidence="1">
    <name type="scientific">Oryza nivara</name>
    <name type="common">Indian wild rice</name>
    <name type="synonym">Oryza sativa f. spontanea</name>
    <dbReference type="NCBI Taxonomy" id="4536"/>
    <lineage>
        <taxon>Eukaryota</taxon>
        <taxon>Viridiplantae</taxon>
        <taxon>Streptophyta</taxon>
        <taxon>Embryophyta</taxon>
        <taxon>Tracheophyta</taxon>
        <taxon>Spermatophyta</taxon>
        <taxon>Magnoliopsida</taxon>
        <taxon>Liliopsida</taxon>
        <taxon>Poales</taxon>
        <taxon>Poaceae</taxon>
        <taxon>BOP clade</taxon>
        <taxon>Oryzoideae</taxon>
        <taxon>Oryzeae</taxon>
        <taxon>Oryzinae</taxon>
        <taxon>Oryza</taxon>
    </lineage>
</organism>
<dbReference type="Gramene" id="ONIVA07G22280.1">
    <property type="protein sequence ID" value="ONIVA07G22280.1"/>
    <property type="gene ID" value="ONIVA07G22280"/>
</dbReference>
<evidence type="ECO:0000313" key="1">
    <source>
        <dbReference type="EnsemblPlants" id="ONIVA07G22280.1"/>
    </source>
</evidence>
<name>A0A0E0I497_ORYNI</name>
<dbReference type="AlphaFoldDB" id="A0A0E0I497"/>
<accession>A0A0E0I497</accession>
<dbReference type="HOGENOM" id="CLU_3427152_0_0_1"/>
<protein>
    <submittedName>
        <fullName evidence="1">Uncharacterized protein</fullName>
    </submittedName>
</protein>